<keyword evidence="1" id="KW-1133">Transmembrane helix</keyword>
<feature type="signal peptide" evidence="2">
    <location>
        <begin position="1"/>
        <end position="21"/>
    </location>
</feature>
<accession>A0AA36CTC1</accession>
<keyword evidence="4" id="KW-1185">Reference proteome</keyword>
<dbReference type="Proteomes" id="UP001177023">
    <property type="component" value="Unassembled WGS sequence"/>
</dbReference>
<evidence type="ECO:0000313" key="4">
    <source>
        <dbReference type="Proteomes" id="UP001177023"/>
    </source>
</evidence>
<evidence type="ECO:0000256" key="1">
    <source>
        <dbReference type="SAM" id="Phobius"/>
    </source>
</evidence>
<dbReference type="AlphaFoldDB" id="A0AA36CTC1"/>
<feature type="transmembrane region" description="Helical" evidence="1">
    <location>
        <begin position="250"/>
        <end position="270"/>
    </location>
</feature>
<reference evidence="3" key="1">
    <citation type="submission" date="2023-06" db="EMBL/GenBank/DDBJ databases">
        <authorList>
            <person name="Delattre M."/>
        </authorList>
    </citation>
    <scope>NUCLEOTIDE SEQUENCE</scope>
    <source>
        <strain evidence="3">AF72</strain>
    </source>
</reference>
<name>A0AA36CTC1_9BILA</name>
<evidence type="ECO:0000256" key="2">
    <source>
        <dbReference type="SAM" id="SignalP"/>
    </source>
</evidence>
<proteinExistence type="predicted"/>
<dbReference type="EMBL" id="CATQJA010002634">
    <property type="protein sequence ID" value="CAJ0574955.1"/>
    <property type="molecule type" value="Genomic_DNA"/>
</dbReference>
<keyword evidence="2" id="KW-0732">Signal</keyword>
<gene>
    <name evidence="3" type="ORF">MSPICULIGERA_LOCUS13275</name>
</gene>
<feature type="non-terminal residue" evidence="3">
    <location>
        <position position="1"/>
    </location>
</feature>
<protein>
    <submittedName>
        <fullName evidence="3">Uncharacterized protein</fullName>
    </submittedName>
</protein>
<organism evidence="3 4">
    <name type="scientific">Mesorhabditis spiculigera</name>
    <dbReference type="NCBI Taxonomy" id="96644"/>
    <lineage>
        <taxon>Eukaryota</taxon>
        <taxon>Metazoa</taxon>
        <taxon>Ecdysozoa</taxon>
        <taxon>Nematoda</taxon>
        <taxon>Chromadorea</taxon>
        <taxon>Rhabditida</taxon>
        <taxon>Rhabditina</taxon>
        <taxon>Rhabditomorpha</taxon>
        <taxon>Rhabditoidea</taxon>
        <taxon>Rhabditidae</taxon>
        <taxon>Mesorhabditinae</taxon>
        <taxon>Mesorhabditis</taxon>
    </lineage>
</organism>
<comment type="caution">
    <text evidence="3">The sequence shown here is derived from an EMBL/GenBank/DDBJ whole genome shotgun (WGS) entry which is preliminary data.</text>
</comment>
<sequence>MFRGAILLLPAILISSAGADARLPIDQEVRDGLTEAVDLKQLEAIANAEFAEYKAYLDAYVSRECGEATEFYQPHLPEDQYPKLALELQSKFNAKNVTNVRRVAELFLSYWHHAGSSYESFACGTRGICRTYITSGLMAVHFWWGNARMSTKEEIDNWMVKTKDGSGLIERFRAKIFTPRDIFDGDKFVVSKFDLGLADDVMPAYTVRLWKNDDWKTECTWPMAPAPELGGQIRHLEWHDFLTRHHQAMVPLNLGSFLLLTLTYLCFVVAGDPMRNVTINGGAWVCADGQQPISVTVSARDSSGKDEKSPQECRVTCLANYMVRLTAIEFFVNFKCPGTQKMPEVYCWSTLFPAPNGNEEPAAYGITLFGMLGESIEVMNREPILYAGMAKRADRKTYGEIMTLGKCTSF</sequence>
<keyword evidence="1" id="KW-0812">Transmembrane</keyword>
<evidence type="ECO:0000313" key="3">
    <source>
        <dbReference type="EMBL" id="CAJ0574955.1"/>
    </source>
</evidence>
<keyword evidence="1" id="KW-0472">Membrane</keyword>
<feature type="chain" id="PRO_5041250902" evidence="2">
    <location>
        <begin position="22"/>
        <end position="410"/>
    </location>
</feature>